<dbReference type="SMART" id="SM00345">
    <property type="entry name" value="HTH_GNTR"/>
    <property type="match status" value="1"/>
</dbReference>
<dbReference type="InterPro" id="IPR036388">
    <property type="entry name" value="WH-like_DNA-bd_sf"/>
</dbReference>
<gene>
    <name evidence="5" type="ORF">EFK50_08815</name>
</gene>
<proteinExistence type="predicted"/>
<evidence type="ECO:0000256" key="3">
    <source>
        <dbReference type="ARBA" id="ARBA00023163"/>
    </source>
</evidence>
<dbReference type="Proteomes" id="UP000267128">
    <property type="component" value="Unassembled WGS sequence"/>
</dbReference>
<dbReference type="InterPro" id="IPR036390">
    <property type="entry name" value="WH_DNA-bd_sf"/>
</dbReference>
<dbReference type="GO" id="GO:0003677">
    <property type="term" value="F:DNA binding"/>
    <property type="evidence" value="ECO:0007669"/>
    <property type="project" value="UniProtKB-KW"/>
</dbReference>
<dbReference type="OrthoDB" id="8663149at2"/>
<dbReference type="EMBL" id="RJSE01000007">
    <property type="protein sequence ID" value="RNL61922.1"/>
    <property type="molecule type" value="Genomic_DNA"/>
</dbReference>
<dbReference type="Gene3D" id="1.10.10.10">
    <property type="entry name" value="Winged helix-like DNA-binding domain superfamily/Winged helix DNA-binding domain"/>
    <property type="match status" value="1"/>
</dbReference>
<dbReference type="SUPFAM" id="SSF46785">
    <property type="entry name" value="Winged helix' DNA-binding domain"/>
    <property type="match status" value="1"/>
</dbReference>
<dbReference type="RefSeq" id="WP_123227217.1">
    <property type="nucleotide sequence ID" value="NZ_RJSE01000007.1"/>
</dbReference>
<feature type="domain" description="HTH gntR-type" evidence="4">
    <location>
        <begin position="11"/>
        <end position="78"/>
    </location>
</feature>
<organism evidence="5 6">
    <name type="scientific">Nocardioides marmoriginsengisoli</name>
    <dbReference type="NCBI Taxonomy" id="661483"/>
    <lineage>
        <taxon>Bacteria</taxon>
        <taxon>Bacillati</taxon>
        <taxon>Actinomycetota</taxon>
        <taxon>Actinomycetes</taxon>
        <taxon>Propionibacteriales</taxon>
        <taxon>Nocardioidaceae</taxon>
        <taxon>Nocardioides</taxon>
    </lineage>
</organism>
<dbReference type="PANTHER" id="PTHR43537:SF41">
    <property type="entry name" value="TRANSCRIPTIONAL REGULATORY PROTEIN"/>
    <property type="match status" value="1"/>
</dbReference>
<protein>
    <submittedName>
        <fullName evidence="5">GntR family transcriptional regulator</fullName>
    </submittedName>
</protein>
<dbReference type="InterPro" id="IPR000524">
    <property type="entry name" value="Tscrpt_reg_HTH_GntR"/>
</dbReference>
<dbReference type="PROSITE" id="PS50949">
    <property type="entry name" value="HTH_GNTR"/>
    <property type="match status" value="1"/>
</dbReference>
<dbReference type="GO" id="GO:0003700">
    <property type="term" value="F:DNA-binding transcription factor activity"/>
    <property type="evidence" value="ECO:0007669"/>
    <property type="project" value="InterPro"/>
</dbReference>
<evidence type="ECO:0000256" key="1">
    <source>
        <dbReference type="ARBA" id="ARBA00023015"/>
    </source>
</evidence>
<dbReference type="InterPro" id="IPR011711">
    <property type="entry name" value="GntR_C"/>
</dbReference>
<dbReference type="InterPro" id="IPR008920">
    <property type="entry name" value="TF_FadR/GntR_C"/>
</dbReference>
<dbReference type="SMART" id="SM00895">
    <property type="entry name" value="FCD"/>
    <property type="match status" value="1"/>
</dbReference>
<keyword evidence="6" id="KW-1185">Reference proteome</keyword>
<dbReference type="Pfam" id="PF00392">
    <property type="entry name" value="GntR"/>
    <property type="match status" value="1"/>
</dbReference>
<sequence>MTDAGSFQKPLTTVEAVLIELRRALLEGEYPAGARMNVDAISKQLGTSRAPVRDALRILEGEQQVVYAPHRGYIIPEMALEDLFDLYRTRELLEAEAAAITVPQLSDETIAGLRTAVTTIDKALAAGDRITATYANRDFHFALFKSPGHEQLVSSITGTWNADAYRSFYLRDLGAAAELAKDHAGIAEAAAAKDVAAVIDLQNKHRDGELANLLQLLRDKFDVDAHLKAKPWHSRLKYRPRAR</sequence>
<dbReference type="SUPFAM" id="SSF48008">
    <property type="entry name" value="GntR ligand-binding domain-like"/>
    <property type="match status" value="1"/>
</dbReference>
<keyword evidence="2" id="KW-0238">DNA-binding</keyword>
<dbReference type="PANTHER" id="PTHR43537">
    <property type="entry name" value="TRANSCRIPTIONAL REGULATOR, GNTR FAMILY"/>
    <property type="match status" value="1"/>
</dbReference>
<evidence type="ECO:0000256" key="2">
    <source>
        <dbReference type="ARBA" id="ARBA00023125"/>
    </source>
</evidence>
<evidence type="ECO:0000313" key="5">
    <source>
        <dbReference type="EMBL" id="RNL61922.1"/>
    </source>
</evidence>
<dbReference type="Gene3D" id="1.20.120.530">
    <property type="entry name" value="GntR ligand-binding domain-like"/>
    <property type="match status" value="1"/>
</dbReference>
<dbReference type="Pfam" id="PF07729">
    <property type="entry name" value="FCD"/>
    <property type="match status" value="1"/>
</dbReference>
<keyword evidence="1" id="KW-0805">Transcription regulation</keyword>
<comment type="caution">
    <text evidence="5">The sequence shown here is derived from an EMBL/GenBank/DDBJ whole genome shotgun (WGS) entry which is preliminary data.</text>
</comment>
<keyword evidence="3" id="KW-0804">Transcription</keyword>
<accession>A0A3N0CEP7</accession>
<reference evidence="5 6" key="1">
    <citation type="submission" date="2018-11" db="EMBL/GenBank/DDBJ databases">
        <authorList>
            <person name="Li F."/>
        </authorList>
    </citation>
    <scope>NUCLEOTIDE SEQUENCE [LARGE SCALE GENOMIC DNA]</scope>
    <source>
        <strain evidence="5 6">Gsoil 097</strain>
    </source>
</reference>
<name>A0A3N0CEP7_9ACTN</name>
<evidence type="ECO:0000259" key="4">
    <source>
        <dbReference type="PROSITE" id="PS50949"/>
    </source>
</evidence>
<dbReference type="AlphaFoldDB" id="A0A3N0CEP7"/>
<evidence type="ECO:0000313" key="6">
    <source>
        <dbReference type="Proteomes" id="UP000267128"/>
    </source>
</evidence>